<reference evidence="1 2" key="1">
    <citation type="submission" date="2023-05" db="EMBL/GenBank/DDBJ databases">
        <title>B98-5 Cell Line De Novo Hybrid Assembly: An Optical Mapping Approach.</title>
        <authorList>
            <person name="Kananen K."/>
            <person name="Auerbach J.A."/>
            <person name="Kautto E."/>
            <person name="Blachly J.S."/>
        </authorList>
    </citation>
    <scope>NUCLEOTIDE SEQUENCE [LARGE SCALE GENOMIC DNA]</scope>
    <source>
        <strain evidence="1">B95-8</strain>
        <tissue evidence="1">Cell line</tissue>
    </source>
</reference>
<dbReference type="Proteomes" id="UP001266305">
    <property type="component" value="Unassembled WGS sequence"/>
</dbReference>
<keyword evidence="2" id="KW-1185">Reference proteome</keyword>
<evidence type="ECO:0000313" key="2">
    <source>
        <dbReference type="Proteomes" id="UP001266305"/>
    </source>
</evidence>
<dbReference type="EMBL" id="JASSZA010000005">
    <property type="protein sequence ID" value="KAK2110517.1"/>
    <property type="molecule type" value="Genomic_DNA"/>
</dbReference>
<name>A0ABQ9VMS8_SAGOE</name>
<proteinExistence type="predicted"/>
<evidence type="ECO:0000313" key="1">
    <source>
        <dbReference type="EMBL" id="KAK2110517.1"/>
    </source>
</evidence>
<comment type="caution">
    <text evidence="1">The sequence shown here is derived from an EMBL/GenBank/DDBJ whole genome shotgun (WGS) entry which is preliminary data.</text>
</comment>
<protein>
    <submittedName>
        <fullName evidence="1">Uncharacterized protein</fullName>
    </submittedName>
</protein>
<sequence length="161" mass="17209">MTPFPCDPIDLVHGADSSTTPEVQVLCRGSSSCEAVLIVGSKHSRLASLTVSTHSGTFRLFEKGFQSSDEVLLVHVFYGNSRHHAALCYQPGPGCCTFHGDSHALGTEVSSFIAEIIQKVTLSMICFQNATPHALLPLPAVLASSNPTSASPWEFHAESLQ</sequence>
<organism evidence="1 2">
    <name type="scientific">Saguinus oedipus</name>
    <name type="common">Cotton-top tamarin</name>
    <name type="synonym">Oedipomidas oedipus</name>
    <dbReference type="NCBI Taxonomy" id="9490"/>
    <lineage>
        <taxon>Eukaryota</taxon>
        <taxon>Metazoa</taxon>
        <taxon>Chordata</taxon>
        <taxon>Craniata</taxon>
        <taxon>Vertebrata</taxon>
        <taxon>Euteleostomi</taxon>
        <taxon>Mammalia</taxon>
        <taxon>Eutheria</taxon>
        <taxon>Euarchontoglires</taxon>
        <taxon>Primates</taxon>
        <taxon>Haplorrhini</taxon>
        <taxon>Platyrrhini</taxon>
        <taxon>Cebidae</taxon>
        <taxon>Callitrichinae</taxon>
        <taxon>Saguinus</taxon>
    </lineage>
</organism>
<accession>A0ABQ9VMS8</accession>
<gene>
    <name evidence="1" type="ORF">P7K49_010263</name>
</gene>